<protein>
    <submittedName>
        <fullName evidence="1">Uncharacterized protein</fullName>
    </submittedName>
</protein>
<dbReference type="Proteomes" id="UP001213000">
    <property type="component" value="Unassembled WGS sequence"/>
</dbReference>
<comment type="caution">
    <text evidence="1">The sequence shown here is derived from an EMBL/GenBank/DDBJ whole genome shotgun (WGS) entry which is preliminary data.</text>
</comment>
<evidence type="ECO:0000313" key="2">
    <source>
        <dbReference type="Proteomes" id="UP001213000"/>
    </source>
</evidence>
<evidence type="ECO:0000313" key="1">
    <source>
        <dbReference type="EMBL" id="KAJ3567749.1"/>
    </source>
</evidence>
<keyword evidence="2" id="KW-1185">Reference proteome</keyword>
<name>A0AAD5YQ98_9AGAR</name>
<gene>
    <name evidence="1" type="ORF">NP233_g6157</name>
</gene>
<organism evidence="1 2">
    <name type="scientific">Leucocoprinus birnbaumii</name>
    <dbReference type="NCBI Taxonomy" id="56174"/>
    <lineage>
        <taxon>Eukaryota</taxon>
        <taxon>Fungi</taxon>
        <taxon>Dikarya</taxon>
        <taxon>Basidiomycota</taxon>
        <taxon>Agaricomycotina</taxon>
        <taxon>Agaricomycetes</taxon>
        <taxon>Agaricomycetidae</taxon>
        <taxon>Agaricales</taxon>
        <taxon>Agaricineae</taxon>
        <taxon>Agaricaceae</taxon>
        <taxon>Leucocoprinus</taxon>
    </lineage>
</organism>
<accession>A0AAD5YQ98</accession>
<proteinExistence type="predicted"/>
<sequence length="204" mass="23103">MHELQYTNYRHYDPLGDDILKDVRDGPGVVVTHGIPPRSFGLKAMNATNKLLYPHVYVLEPSTLAISSSGVLYVALQLFIEFTVEWHGPRSHDITMLEGALRRRSSRCMGYGANDEGYMRPLDLPYHPEQSKNVVFIKFLFTVDPKLLFWRVISAVDYANSFTKYNGIMGTTKFPLLPDEAWAARNWTVLEVDEGMGDEGQGSD</sequence>
<dbReference type="EMBL" id="JANIEX010000390">
    <property type="protein sequence ID" value="KAJ3567749.1"/>
    <property type="molecule type" value="Genomic_DNA"/>
</dbReference>
<reference evidence="1" key="1">
    <citation type="submission" date="2022-07" db="EMBL/GenBank/DDBJ databases">
        <title>Genome Sequence of Leucocoprinus birnbaumii.</title>
        <authorList>
            <person name="Buettner E."/>
        </authorList>
    </citation>
    <scope>NUCLEOTIDE SEQUENCE</scope>
    <source>
        <strain evidence="1">VT141</strain>
    </source>
</reference>
<dbReference type="AlphaFoldDB" id="A0AAD5YQ98"/>